<evidence type="ECO:0000259" key="12">
    <source>
        <dbReference type="PROSITE" id="PS50113"/>
    </source>
</evidence>
<evidence type="ECO:0000313" key="13">
    <source>
        <dbReference type="EMBL" id="MBC5580810.1"/>
    </source>
</evidence>
<evidence type="ECO:0000256" key="1">
    <source>
        <dbReference type="ARBA" id="ARBA00000085"/>
    </source>
</evidence>
<evidence type="ECO:0000256" key="7">
    <source>
        <dbReference type="ARBA" id="ARBA00024867"/>
    </source>
</evidence>
<dbReference type="Gene3D" id="3.40.50.2300">
    <property type="match status" value="1"/>
</dbReference>
<dbReference type="SUPFAM" id="SSF55785">
    <property type="entry name" value="PYP-like sensor domain (PAS domain)"/>
    <property type="match status" value="4"/>
</dbReference>
<dbReference type="PRINTS" id="PR00344">
    <property type="entry name" value="BCTRLSENSOR"/>
</dbReference>
<dbReference type="InterPro" id="IPR003661">
    <property type="entry name" value="HisK_dim/P_dom"/>
</dbReference>
<dbReference type="SMART" id="SM00086">
    <property type="entry name" value="PAC"/>
    <property type="match status" value="4"/>
</dbReference>
<dbReference type="CDD" id="cd00130">
    <property type="entry name" value="PAS"/>
    <property type="match status" value="3"/>
</dbReference>
<dbReference type="PANTHER" id="PTHR45339">
    <property type="entry name" value="HYBRID SIGNAL TRANSDUCTION HISTIDINE KINASE J"/>
    <property type="match status" value="1"/>
</dbReference>
<dbReference type="CDD" id="cd17546">
    <property type="entry name" value="REC_hyHK_CKI1_RcsC-like"/>
    <property type="match status" value="1"/>
</dbReference>
<comment type="function">
    <text evidence="7">May play the central regulatory role in sporulation. It may be an element of the effector pathway responsible for the activation of sporulation genes in response to nutritional stress. Spo0A may act in concert with spo0H (a sigma factor) to control the expression of some genes that are critical to the sporulation process.</text>
</comment>
<dbReference type="InterPro" id="IPR000700">
    <property type="entry name" value="PAS-assoc_C"/>
</dbReference>
<evidence type="ECO:0000256" key="2">
    <source>
        <dbReference type="ARBA" id="ARBA00012438"/>
    </source>
</evidence>
<keyword evidence="14" id="KW-1185">Reference proteome</keyword>
<dbReference type="Pfam" id="PF00512">
    <property type="entry name" value="HisKA"/>
    <property type="match status" value="1"/>
</dbReference>
<dbReference type="Pfam" id="PF13188">
    <property type="entry name" value="PAS_8"/>
    <property type="match status" value="1"/>
</dbReference>
<dbReference type="InterPro" id="IPR036097">
    <property type="entry name" value="HisK_dim/P_sf"/>
</dbReference>
<organism evidence="13 14">
    <name type="scientific">Anaerofilum hominis</name>
    <dbReference type="NCBI Taxonomy" id="2763016"/>
    <lineage>
        <taxon>Bacteria</taxon>
        <taxon>Bacillati</taxon>
        <taxon>Bacillota</taxon>
        <taxon>Clostridia</taxon>
        <taxon>Eubacteriales</taxon>
        <taxon>Oscillospiraceae</taxon>
        <taxon>Anaerofilum</taxon>
    </lineage>
</organism>
<dbReference type="SUPFAM" id="SSF52172">
    <property type="entry name" value="CheY-like"/>
    <property type="match status" value="1"/>
</dbReference>
<evidence type="ECO:0000259" key="11">
    <source>
        <dbReference type="PROSITE" id="PS50112"/>
    </source>
</evidence>
<dbReference type="InterPro" id="IPR001610">
    <property type="entry name" value="PAC"/>
</dbReference>
<feature type="domain" description="PAC" evidence="12">
    <location>
        <begin position="204"/>
        <end position="256"/>
    </location>
</feature>
<keyword evidence="4 8" id="KW-0597">Phosphoprotein</keyword>
<feature type="domain" description="Histidine kinase" evidence="9">
    <location>
        <begin position="1166"/>
        <end position="1388"/>
    </location>
</feature>
<dbReference type="SUPFAM" id="SSF55874">
    <property type="entry name" value="ATPase domain of HSP90 chaperone/DNA topoisomerase II/histidine kinase"/>
    <property type="match status" value="1"/>
</dbReference>
<dbReference type="NCBIfam" id="TIGR00229">
    <property type="entry name" value="sensory_box"/>
    <property type="match status" value="2"/>
</dbReference>
<dbReference type="PROSITE" id="PS50113">
    <property type="entry name" value="PAC"/>
    <property type="match status" value="2"/>
</dbReference>
<dbReference type="Gene3D" id="3.30.565.10">
    <property type="entry name" value="Histidine kinase-like ATPase, C-terminal domain"/>
    <property type="match status" value="1"/>
</dbReference>
<feature type="modified residue" description="4-aspartylphosphate" evidence="8">
    <location>
        <position position="1472"/>
    </location>
</feature>
<sequence length="1545" mass="172088">MAREELSTRQLAAVLDSVPAAVLVSAVSDRRLLYANRLAQELFPRAQQDGAACYMAAGFDSPCPFCRAGEMDRSQLLVREYRHPADQRLYQLSGKLIDWAGEEAHIEYILDITDRRREEEHLKRSQREIAGMLDGIASGLCVYRVGQDGIHPVFHNRAFYDIMGYSEENRRRVERRTEYLNVHPSDLGPLKQKIEALLQSGGATQATYRLWNDRLGEYRWIHLEGTLPAGKDGEKLLYGVYSDVSVQKRLEEELTAANKKMENIINAIPGGVAIYRVSDIFETVYFSKGVPELSGYTVEEYRELVKGDAAELIYPEDGPMVVQKLHEAVRDQTTAEFEFRKQHRDGHVVWVHVQARQIGEDGGFPLLQCVFHNISALKETRRELDHLINSIPGGIASYRVEGGRFIPTFFTDGAAELAGFTREEYEKLLPGDALEFVCEQDRPRVTAAALAAVESGEVLDISYRTRHKNGDLVWIHLNGRRMGPRSEAPRFYAVLTNLISDADALASEHADGVYVIDRDTYELLYLNESKRLDVPGEMRLGETCFKAIQGLDGPCGFCPLRRCGPDEQEHEIEVEKTGIVYTVRARESVWNGIPAYILYLRDVTEEVHARREKERLEMYFQTLVKNLPGGISVLRYGPDGSITPEYISEGFAALVGMTVKEAEALYREDSFAGIHPADVPDSRRKLEAFRSSGAEHCEFSARFRRRDGSYMWVRTHVSLLAGTDGVQRLYCSYTDIDQLVAEKEQMSRQYEELILQHYRTPGPDTLVLGHCNITRNRILDIRDFTGSRLLEVFGRDREKFFTGLAGLIVDGEERRAFLDTYLNAPSLAAFTRGETEQTQKCFIRLPQEPRGRYAEFQMNLVETPGTGDITGILSVFDVTDQAVSKQIFHRLSVTSHDYVADLDLSRDSYTLLARNEHASRVPPPHGSHSERVAFMAGSVVVPRDREAFAKALAPQEIERRLSESGAYTISYSVKDENGGIRTKSTTVSAIDLRLGRVSLVCTDITGSVREQQNLLSMLAYTFELAGIVSVRDGSFVMYTRQMVLENLPPCVSRDYRAVQENFAAAYAQESQEEARRQFGLETMLERLRRTPAGYEFILPFRGEGETELRYKQINVLWGDRGRETVCMVRADVTEALAAERQAKSALEKALASAEEANRAKSDFLSAMSHDIRTPMNAIMGMTALAPAHLDDRAWMGECIRKISVSSRHLLSLINDVLDMSRIERGRLTLNPVPLSVPQLTARLSEMMEAPAREAGVALTARTSQLAHPAFYGDSLRINQVLINLLSNAVKFTPEGGRVELLTEELPAKTAGQVRYRFTVSDTGIGMPEPFLKVIFEPFARADGASRVEGTGLGLSIVRGMVELMDGSVSVESRPGEGSVFRVELEFEPAPQEAVPAWDALGGEAPGAQQPKEGAAFAGRRFLVAEDNALNAEILTEILQGLGARAEVRTDGAQAVRAFEEAPPGTYDAILMDIQMPNMNGCEATRAIRAMGRPDAEEIPIIALTANAFAEDVQATVEAGMTAHVAKPIDVAVLRAALDRALGGQG</sequence>
<dbReference type="PANTHER" id="PTHR45339:SF5">
    <property type="entry name" value="HISTIDINE KINASE"/>
    <property type="match status" value="1"/>
</dbReference>
<evidence type="ECO:0000256" key="8">
    <source>
        <dbReference type="PROSITE-ProRule" id="PRU00169"/>
    </source>
</evidence>
<dbReference type="InterPro" id="IPR011006">
    <property type="entry name" value="CheY-like_superfamily"/>
</dbReference>
<dbReference type="Gene3D" id="1.10.287.130">
    <property type="match status" value="1"/>
</dbReference>
<dbReference type="SMART" id="SM00448">
    <property type="entry name" value="REC"/>
    <property type="match status" value="1"/>
</dbReference>
<gene>
    <name evidence="13" type="ORF">H8S23_04770</name>
</gene>
<dbReference type="Gene3D" id="3.30.450.20">
    <property type="entry name" value="PAS domain"/>
    <property type="match status" value="5"/>
</dbReference>
<evidence type="ECO:0000259" key="10">
    <source>
        <dbReference type="PROSITE" id="PS50110"/>
    </source>
</evidence>
<dbReference type="InterPro" id="IPR005467">
    <property type="entry name" value="His_kinase_dom"/>
</dbReference>
<keyword evidence="6" id="KW-0902">Two-component regulatory system</keyword>
<dbReference type="GO" id="GO:0000155">
    <property type="term" value="F:phosphorelay sensor kinase activity"/>
    <property type="evidence" value="ECO:0007669"/>
    <property type="project" value="InterPro"/>
</dbReference>
<comment type="catalytic activity">
    <reaction evidence="1">
        <text>ATP + protein L-histidine = ADP + protein N-phospho-L-histidine.</text>
        <dbReference type="EC" id="2.7.13.3"/>
    </reaction>
</comment>
<evidence type="ECO:0000256" key="3">
    <source>
        <dbReference type="ARBA" id="ARBA00018672"/>
    </source>
</evidence>
<dbReference type="EC" id="2.7.13.3" evidence="2"/>
<dbReference type="SMART" id="SM00387">
    <property type="entry name" value="HATPase_c"/>
    <property type="match status" value="1"/>
</dbReference>
<name>A0A923I5R0_9FIRM</name>
<dbReference type="PROSITE" id="PS50112">
    <property type="entry name" value="PAS"/>
    <property type="match status" value="2"/>
</dbReference>
<accession>A0A923I5R0</accession>
<evidence type="ECO:0000256" key="6">
    <source>
        <dbReference type="ARBA" id="ARBA00023012"/>
    </source>
</evidence>
<keyword evidence="5" id="KW-0418">Kinase</keyword>
<dbReference type="SUPFAM" id="SSF47384">
    <property type="entry name" value="Homodimeric domain of signal transducing histidine kinase"/>
    <property type="match status" value="1"/>
</dbReference>
<evidence type="ECO:0000313" key="14">
    <source>
        <dbReference type="Proteomes" id="UP000659630"/>
    </source>
</evidence>
<dbReference type="InterPro" id="IPR003594">
    <property type="entry name" value="HATPase_dom"/>
</dbReference>
<dbReference type="Proteomes" id="UP000659630">
    <property type="component" value="Unassembled WGS sequence"/>
</dbReference>
<dbReference type="RefSeq" id="WP_186887135.1">
    <property type="nucleotide sequence ID" value="NZ_JACONZ010000001.1"/>
</dbReference>
<evidence type="ECO:0000256" key="4">
    <source>
        <dbReference type="ARBA" id="ARBA00022553"/>
    </source>
</evidence>
<dbReference type="Pfam" id="PF02518">
    <property type="entry name" value="HATPase_c"/>
    <property type="match status" value="1"/>
</dbReference>
<feature type="domain" description="PAS" evidence="11">
    <location>
        <begin position="257"/>
        <end position="332"/>
    </location>
</feature>
<dbReference type="CDD" id="cd16922">
    <property type="entry name" value="HATPase_EvgS-ArcB-TorS-like"/>
    <property type="match status" value="1"/>
</dbReference>
<dbReference type="EMBL" id="JACONZ010000001">
    <property type="protein sequence ID" value="MBC5580810.1"/>
    <property type="molecule type" value="Genomic_DNA"/>
</dbReference>
<dbReference type="InterPro" id="IPR004358">
    <property type="entry name" value="Sig_transdc_His_kin-like_C"/>
</dbReference>
<dbReference type="PROSITE" id="PS50109">
    <property type="entry name" value="HIS_KIN"/>
    <property type="match status" value="1"/>
</dbReference>
<reference evidence="13" key="1">
    <citation type="submission" date="2020-08" db="EMBL/GenBank/DDBJ databases">
        <title>Genome public.</title>
        <authorList>
            <person name="Liu C."/>
            <person name="Sun Q."/>
        </authorList>
    </citation>
    <scope>NUCLEOTIDE SEQUENCE</scope>
    <source>
        <strain evidence="13">BX8</strain>
    </source>
</reference>
<dbReference type="InterPro" id="IPR001789">
    <property type="entry name" value="Sig_transdc_resp-reg_receiver"/>
</dbReference>
<dbReference type="SMART" id="SM00091">
    <property type="entry name" value="PAS"/>
    <property type="match status" value="5"/>
</dbReference>
<feature type="domain" description="Response regulatory" evidence="10">
    <location>
        <begin position="1420"/>
        <end position="1541"/>
    </location>
</feature>
<dbReference type="InterPro" id="IPR000014">
    <property type="entry name" value="PAS"/>
</dbReference>
<dbReference type="PROSITE" id="PS50110">
    <property type="entry name" value="RESPONSE_REGULATORY"/>
    <property type="match status" value="1"/>
</dbReference>
<dbReference type="Pfam" id="PF08447">
    <property type="entry name" value="PAS_3"/>
    <property type="match status" value="4"/>
</dbReference>
<dbReference type="InterPro" id="IPR036890">
    <property type="entry name" value="HATPase_C_sf"/>
</dbReference>
<protein>
    <recommendedName>
        <fullName evidence="3">Stage 0 sporulation protein A homolog</fullName>
        <ecNumber evidence="2">2.7.13.3</ecNumber>
    </recommendedName>
</protein>
<comment type="caution">
    <text evidence="13">The sequence shown here is derived from an EMBL/GenBank/DDBJ whole genome shotgun (WGS) entry which is preliminary data.</text>
</comment>
<evidence type="ECO:0000259" key="9">
    <source>
        <dbReference type="PROSITE" id="PS50109"/>
    </source>
</evidence>
<dbReference type="Pfam" id="PF00072">
    <property type="entry name" value="Response_reg"/>
    <property type="match status" value="1"/>
</dbReference>
<dbReference type="InterPro" id="IPR013655">
    <property type="entry name" value="PAS_fold_3"/>
</dbReference>
<dbReference type="CDD" id="cd00082">
    <property type="entry name" value="HisKA"/>
    <property type="match status" value="1"/>
</dbReference>
<proteinExistence type="predicted"/>
<feature type="domain" description="PAS" evidence="11">
    <location>
        <begin position="380"/>
        <end position="456"/>
    </location>
</feature>
<keyword evidence="5" id="KW-0808">Transferase</keyword>
<dbReference type="InterPro" id="IPR035965">
    <property type="entry name" value="PAS-like_dom_sf"/>
</dbReference>
<feature type="domain" description="PAC" evidence="12">
    <location>
        <begin position="335"/>
        <end position="386"/>
    </location>
</feature>
<dbReference type="SMART" id="SM00388">
    <property type="entry name" value="HisKA"/>
    <property type="match status" value="1"/>
</dbReference>
<evidence type="ECO:0000256" key="5">
    <source>
        <dbReference type="ARBA" id="ARBA00022777"/>
    </source>
</evidence>